<evidence type="ECO:0000256" key="11">
    <source>
        <dbReference type="SAM" id="SignalP"/>
    </source>
</evidence>
<comment type="subcellular location">
    <subcellularLocation>
        <location evidence="1">Membrane</location>
        <topology evidence="1">Single-pass membrane protein</topology>
    </subcellularLocation>
</comment>
<evidence type="ECO:0000256" key="1">
    <source>
        <dbReference type="ARBA" id="ARBA00004167"/>
    </source>
</evidence>
<feature type="chain" id="PRO_5046727057" description="EGF-like domain-containing protein" evidence="11">
    <location>
        <begin position="32"/>
        <end position="281"/>
    </location>
</feature>
<evidence type="ECO:0000256" key="9">
    <source>
        <dbReference type="RuleBase" id="RU004357"/>
    </source>
</evidence>
<dbReference type="InterPro" id="IPR039808">
    <property type="entry name" value="Cadherin"/>
</dbReference>
<evidence type="ECO:0000313" key="13">
    <source>
        <dbReference type="EMBL" id="CAG2060485.1"/>
    </source>
</evidence>
<evidence type="ECO:0000256" key="10">
    <source>
        <dbReference type="SAM" id="Phobius"/>
    </source>
</evidence>
<keyword evidence="7 8" id="KW-1015">Disulfide bond</keyword>
<evidence type="ECO:0000256" key="2">
    <source>
        <dbReference type="ARBA" id="ARBA00022692"/>
    </source>
</evidence>
<sequence>MSVISATLVSLPIYVWLVSCPLGLRVQGVECVNEDECEWYPCTNGGRCVDYADERRYNCLCPSGFTGIHCELELLESGVIKPSEDFIIAISLCLVMLLILVLVFVVYNRRREAHIKYPGPDDDVRENIINYDDEGGGEDDMTAFDITPLQIPIGGPLPEMPTKIPYPPMGPEPNVGVFIEEHKKRADADPNAPPFDDLRNYAYEGGGSTAGSLSSLASESYQETPVELAVPVVVESTKTLVWSRTDDNEQDFDYLGAWGPRFDKLADMYGQEGEESEEDEQ</sequence>
<dbReference type="Pfam" id="PF00008">
    <property type="entry name" value="EGF"/>
    <property type="match status" value="1"/>
</dbReference>
<dbReference type="SMART" id="SM00179">
    <property type="entry name" value="EGF_CA"/>
    <property type="match status" value="1"/>
</dbReference>
<evidence type="ECO:0000313" key="14">
    <source>
        <dbReference type="Proteomes" id="UP001153148"/>
    </source>
</evidence>
<accession>A0ABN7NXR3</accession>
<dbReference type="Pfam" id="PF01049">
    <property type="entry name" value="CADH_Y-type_LIR"/>
    <property type="match status" value="2"/>
</dbReference>
<evidence type="ECO:0000259" key="12">
    <source>
        <dbReference type="PROSITE" id="PS50026"/>
    </source>
</evidence>
<dbReference type="Proteomes" id="UP001153148">
    <property type="component" value="Unassembled WGS sequence"/>
</dbReference>
<evidence type="ECO:0000256" key="8">
    <source>
        <dbReference type="PROSITE-ProRule" id="PRU00076"/>
    </source>
</evidence>
<gene>
    <name evidence="13" type="ORF">TPAB3V08_LOCUS7441</name>
</gene>
<protein>
    <recommendedName>
        <fullName evidence="12">EGF-like domain-containing protein</fullName>
    </recommendedName>
</protein>
<keyword evidence="8" id="KW-0245">EGF-like domain</keyword>
<feature type="disulfide bond" evidence="8">
    <location>
        <begin position="61"/>
        <end position="70"/>
    </location>
</feature>
<dbReference type="PRINTS" id="PR00010">
    <property type="entry name" value="EGFBLOOD"/>
</dbReference>
<evidence type="ECO:0000256" key="7">
    <source>
        <dbReference type="ARBA" id="ARBA00023157"/>
    </source>
</evidence>
<dbReference type="SUPFAM" id="SSF57196">
    <property type="entry name" value="EGF/Laminin"/>
    <property type="match status" value="1"/>
</dbReference>
<comment type="caution">
    <text evidence="13">The sequence shown here is derived from an EMBL/GenBank/DDBJ whole genome shotgun (WGS) entry which is preliminary data.</text>
</comment>
<feature type="transmembrane region" description="Helical" evidence="10">
    <location>
        <begin position="86"/>
        <end position="107"/>
    </location>
</feature>
<proteinExistence type="predicted"/>
<keyword evidence="6 10" id="KW-0472">Membrane</keyword>
<dbReference type="CDD" id="cd00054">
    <property type="entry name" value="EGF_CA"/>
    <property type="match status" value="1"/>
</dbReference>
<evidence type="ECO:0000256" key="3">
    <source>
        <dbReference type="ARBA" id="ARBA00022737"/>
    </source>
</evidence>
<feature type="disulfide bond" evidence="8">
    <location>
        <begin position="42"/>
        <end position="59"/>
    </location>
</feature>
<dbReference type="InterPro" id="IPR027397">
    <property type="entry name" value="Catenin-bd_sf"/>
</dbReference>
<dbReference type="InterPro" id="IPR001881">
    <property type="entry name" value="EGF-like_Ca-bd_dom"/>
</dbReference>
<evidence type="ECO:0000256" key="5">
    <source>
        <dbReference type="ARBA" id="ARBA00022989"/>
    </source>
</evidence>
<organism evidence="13 14">
    <name type="scientific">Timema podura</name>
    <name type="common">Walking stick</name>
    <dbReference type="NCBI Taxonomy" id="61482"/>
    <lineage>
        <taxon>Eukaryota</taxon>
        <taxon>Metazoa</taxon>
        <taxon>Ecdysozoa</taxon>
        <taxon>Arthropoda</taxon>
        <taxon>Hexapoda</taxon>
        <taxon>Insecta</taxon>
        <taxon>Pterygota</taxon>
        <taxon>Neoptera</taxon>
        <taxon>Polyneoptera</taxon>
        <taxon>Phasmatodea</taxon>
        <taxon>Timematodea</taxon>
        <taxon>Timematoidea</taxon>
        <taxon>Timematidae</taxon>
        <taxon>Timema</taxon>
    </lineage>
</organism>
<dbReference type="PROSITE" id="PS01186">
    <property type="entry name" value="EGF_2"/>
    <property type="match status" value="1"/>
</dbReference>
<dbReference type="InterPro" id="IPR000742">
    <property type="entry name" value="EGF"/>
</dbReference>
<dbReference type="PANTHER" id="PTHR24027">
    <property type="entry name" value="CADHERIN-23"/>
    <property type="match status" value="1"/>
</dbReference>
<name>A0ABN7NXR3_TIMPD</name>
<dbReference type="PANTHER" id="PTHR24027:SF438">
    <property type="entry name" value="CADHERIN 23"/>
    <property type="match status" value="1"/>
</dbReference>
<dbReference type="PROSITE" id="PS50026">
    <property type="entry name" value="EGF_3"/>
    <property type="match status" value="1"/>
</dbReference>
<evidence type="ECO:0000256" key="4">
    <source>
        <dbReference type="ARBA" id="ARBA00022837"/>
    </source>
</evidence>
<keyword evidence="3" id="KW-0677">Repeat</keyword>
<dbReference type="SMART" id="SM00181">
    <property type="entry name" value="EGF"/>
    <property type="match status" value="1"/>
</dbReference>
<dbReference type="PROSITE" id="PS00022">
    <property type="entry name" value="EGF_1"/>
    <property type="match status" value="1"/>
</dbReference>
<keyword evidence="5 10" id="KW-1133">Transmembrane helix</keyword>
<evidence type="ECO:0000256" key="6">
    <source>
        <dbReference type="ARBA" id="ARBA00023136"/>
    </source>
</evidence>
<dbReference type="Gene3D" id="2.10.25.10">
    <property type="entry name" value="Laminin"/>
    <property type="match status" value="1"/>
</dbReference>
<keyword evidence="11" id="KW-0732">Signal</keyword>
<keyword evidence="14" id="KW-1185">Reference proteome</keyword>
<comment type="function">
    <text evidence="9">Cadherins are calcium-dependent cell adhesion proteins.</text>
</comment>
<dbReference type="InterPro" id="IPR000233">
    <property type="entry name" value="Cadherin_Y-type_LIR"/>
</dbReference>
<keyword evidence="2 10" id="KW-0812">Transmembrane</keyword>
<keyword evidence="4" id="KW-0106">Calcium</keyword>
<feature type="signal peptide" evidence="11">
    <location>
        <begin position="1"/>
        <end position="31"/>
    </location>
</feature>
<feature type="domain" description="EGF-like" evidence="12">
    <location>
        <begin position="33"/>
        <end position="71"/>
    </location>
</feature>
<comment type="caution">
    <text evidence="8">Lacks conserved residue(s) required for the propagation of feature annotation.</text>
</comment>
<dbReference type="Gene3D" id="4.10.900.10">
    <property type="entry name" value="TCF3-CBD (Catenin binding domain)"/>
    <property type="match status" value="1"/>
</dbReference>
<reference evidence="13" key="1">
    <citation type="submission" date="2021-03" db="EMBL/GenBank/DDBJ databases">
        <authorList>
            <person name="Tran Van P."/>
        </authorList>
    </citation>
    <scope>NUCLEOTIDE SEQUENCE</scope>
</reference>
<dbReference type="EMBL" id="CAJPIN010012518">
    <property type="protein sequence ID" value="CAG2060485.1"/>
    <property type="molecule type" value="Genomic_DNA"/>
</dbReference>